<dbReference type="OrthoDB" id="9795206at2"/>
<dbReference type="PANTHER" id="PTHR43792:SF1">
    <property type="entry name" value="N-ACETYLTRANSFERASE DOMAIN-CONTAINING PROTEIN"/>
    <property type="match status" value="1"/>
</dbReference>
<dbReference type="PANTHER" id="PTHR43792">
    <property type="entry name" value="GNAT FAMILY, PUTATIVE (AFU_ORTHOLOGUE AFUA_3G00765)-RELATED-RELATED"/>
    <property type="match status" value="1"/>
</dbReference>
<dbReference type="InterPro" id="IPR000182">
    <property type="entry name" value="GNAT_dom"/>
</dbReference>
<dbReference type="SUPFAM" id="SSF55729">
    <property type="entry name" value="Acyl-CoA N-acyltransferases (Nat)"/>
    <property type="match status" value="1"/>
</dbReference>
<evidence type="ECO:0000259" key="1">
    <source>
        <dbReference type="PROSITE" id="PS51186"/>
    </source>
</evidence>
<dbReference type="AlphaFoldDB" id="A0A5C6CA71"/>
<gene>
    <name evidence="2" type="ORF">Pla144_47360</name>
</gene>
<keyword evidence="3" id="KW-1185">Reference proteome</keyword>
<dbReference type="Pfam" id="PF13302">
    <property type="entry name" value="Acetyltransf_3"/>
    <property type="match status" value="1"/>
</dbReference>
<sequence>MAYFLTTDRLGFRVMAPADLDFLAEMLSDSETMRFYPNLLDRKGAVEWLEKGLSRQHRDGYSFWLVEDQGTGIPIGQVGLLNQEVEGKIEAEIGYMLHRQYWRQGFASEAASAVRDYAFHALGKKRVISLVRPINIPSQRVALSYGAKPEKLVVWRELEHLVFALNYSKVSEGKPRVK</sequence>
<dbReference type="PROSITE" id="PS51186">
    <property type="entry name" value="GNAT"/>
    <property type="match status" value="1"/>
</dbReference>
<dbReference type="Proteomes" id="UP000318437">
    <property type="component" value="Unassembled WGS sequence"/>
</dbReference>
<accession>A0A5C6CA71</accession>
<dbReference type="EMBL" id="SJPS01000012">
    <property type="protein sequence ID" value="TWU20837.1"/>
    <property type="molecule type" value="Genomic_DNA"/>
</dbReference>
<dbReference type="RefSeq" id="WP_146452961.1">
    <property type="nucleotide sequence ID" value="NZ_SJPS01000012.1"/>
</dbReference>
<comment type="caution">
    <text evidence="2">The sequence shown here is derived from an EMBL/GenBank/DDBJ whole genome shotgun (WGS) entry which is preliminary data.</text>
</comment>
<proteinExistence type="predicted"/>
<evidence type="ECO:0000313" key="3">
    <source>
        <dbReference type="Proteomes" id="UP000318437"/>
    </source>
</evidence>
<feature type="domain" description="N-acetyltransferase" evidence="1">
    <location>
        <begin position="10"/>
        <end position="168"/>
    </location>
</feature>
<dbReference type="Gene3D" id="3.40.630.30">
    <property type="match status" value="1"/>
</dbReference>
<protein>
    <recommendedName>
        <fullName evidence="1">N-acetyltransferase domain-containing protein</fullName>
    </recommendedName>
</protein>
<dbReference type="GO" id="GO:0016747">
    <property type="term" value="F:acyltransferase activity, transferring groups other than amino-acyl groups"/>
    <property type="evidence" value="ECO:0007669"/>
    <property type="project" value="InterPro"/>
</dbReference>
<organism evidence="2 3">
    <name type="scientific">Bythopirellula polymerisocia</name>
    <dbReference type="NCBI Taxonomy" id="2528003"/>
    <lineage>
        <taxon>Bacteria</taxon>
        <taxon>Pseudomonadati</taxon>
        <taxon>Planctomycetota</taxon>
        <taxon>Planctomycetia</taxon>
        <taxon>Pirellulales</taxon>
        <taxon>Lacipirellulaceae</taxon>
        <taxon>Bythopirellula</taxon>
    </lineage>
</organism>
<reference evidence="2 3" key="1">
    <citation type="submission" date="2019-02" db="EMBL/GenBank/DDBJ databases">
        <title>Deep-cultivation of Planctomycetes and their phenomic and genomic characterization uncovers novel biology.</title>
        <authorList>
            <person name="Wiegand S."/>
            <person name="Jogler M."/>
            <person name="Boedeker C."/>
            <person name="Pinto D."/>
            <person name="Vollmers J."/>
            <person name="Rivas-Marin E."/>
            <person name="Kohn T."/>
            <person name="Peeters S.H."/>
            <person name="Heuer A."/>
            <person name="Rast P."/>
            <person name="Oberbeckmann S."/>
            <person name="Bunk B."/>
            <person name="Jeske O."/>
            <person name="Meyerdierks A."/>
            <person name="Storesund J.E."/>
            <person name="Kallscheuer N."/>
            <person name="Luecker S."/>
            <person name="Lage O.M."/>
            <person name="Pohl T."/>
            <person name="Merkel B.J."/>
            <person name="Hornburger P."/>
            <person name="Mueller R.-W."/>
            <person name="Bruemmer F."/>
            <person name="Labrenz M."/>
            <person name="Spormann A.M."/>
            <person name="Op Den Camp H."/>
            <person name="Overmann J."/>
            <person name="Amann R."/>
            <person name="Jetten M.S.M."/>
            <person name="Mascher T."/>
            <person name="Medema M.H."/>
            <person name="Devos D.P."/>
            <person name="Kaster A.-K."/>
            <person name="Ovreas L."/>
            <person name="Rohde M."/>
            <person name="Galperin M.Y."/>
            <person name="Jogler C."/>
        </authorList>
    </citation>
    <scope>NUCLEOTIDE SEQUENCE [LARGE SCALE GENOMIC DNA]</scope>
    <source>
        <strain evidence="2 3">Pla144</strain>
    </source>
</reference>
<name>A0A5C6CA71_9BACT</name>
<evidence type="ECO:0000313" key="2">
    <source>
        <dbReference type="EMBL" id="TWU20837.1"/>
    </source>
</evidence>
<dbReference type="InterPro" id="IPR051531">
    <property type="entry name" value="N-acetyltransferase"/>
</dbReference>
<dbReference type="InterPro" id="IPR016181">
    <property type="entry name" value="Acyl_CoA_acyltransferase"/>
</dbReference>